<dbReference type="InterPro" id="IPR006913">
    <property type="entry name" value="CENP-V/GFA"/>
</dbReference>
<dbReference type="PANTHER" id="PTHR33337">
    <property type="entry name" value="GFA DOMAIN-CONTAINING PROTEIN"/>
    <property type="match status" value="1"/>
</dbReference>
<evidence type="ECO:0000256" key="4">
    <source>
        <dbReference type="ARBA" id="ARBA00023239"/>
    </source>
</evidence>
<reference evidence="6 7" key="1">
    <citation type="journal article" date="2014" name="Genome Announc.">
        <title>Draft Genome Sequence of Lysobacter capsici AZ78, a Bacterium Antagonistic to Plant-Pathogenic Oomycetes.</title>
        <authorList>
            <person name="Puopolo G."/>
            <person name="Sonego P."/>
            <person name="Engelen K."/>
            <person name="Pertot I."/>
        </authorList>
    </citation>
    <scope>NUCLEOTIDE SEQUENCE [LARGE SCALE GENOMIC DNA]</scope>
    <source>
        <strain evidence="6 7">AZ78</strain>
    </source>
</reference>
<proteinExistence type="inferred from homology"/>
<evidence type="ECO:0000259" key="5">
    <source>
        <dbReference type="PROSITE" id="PS51891"/>
    </source>
</evidence>
<comment type="caution">
    <text evidence="6">The sequence shown here is derived from an EMBL/GenBank/DDBJ whole genome shotgun (WGS) entry which is preliminary data.</text>
</comment>
<dbReference type="Gene3D" id="3.90.1590.10">
    <property type="entry name" value="glutathione-dependent formaldehyde- activating enzyme (gfa)"/>
    <property type="match status" value="1"/>
</dbReference>
<accession>A0A108UB48</accession>
<dbReference type="AlphaFoldDB" id="A0A108UB48"/>
<evidence type="ECO:0000256" key="1">
    <source>
        <dbReference type="ARBA" id="ARBA00005495"/>
    </source>
</evidence>
<keyword evidence="3" id="KW-0862">Zinc</keyword>
<name>A0A108UB48_9GAMM</name>
<feature type="domain" description="CENP-V/GFA" evidence="5">
    <location>
        <begin position="4"/>
        <end position="114"/>
    </location>
</feature>
<evidence type="ECO:0000256" key="3">
    <source>
        <dbReference type="ARBA" id="ARBA00022833"/>
    </source>
</evidence>
<dbReference type="GO" id="GO:0016846">
    <property type="term" value="F:carbon-sulfur lyase activity"/>
    <property type="evidence" value="ECO:0007669"/>
    <property type="project" value="InterPro"/>
</dbReference>
<dbReference type="SUPFAM" id="SSF51316">
    <property type="entry name" value="Mss4-like"/>
    <property type="match status" value="1"/>
</dbReference>
<organism evidence="6 7">
    <name type="scientific">Lysobacter capsici AZ78</name>
    <dbReference type="NCBI Taxonomy" id="1444315"/>
    <lineage>
        <taxon>Bacteria</taxon>
        <taxon>Pseudomonadati</taxon>
        <taxon>Pseudomonadota</taxon>
        <taxon>Gammaproteobacteria</taxon>
        <taxon>Lysobacterales</taxon>
        <taxon>Lysobacteraceae</taxon>
        <taxon>Lysobacter</taxon>
    </lineage>
</organism>
<dbReference type="RefSeq" id="WP_036107954.1">
    <property type="nucleotide sequence ID" value="NZ_JAJA02000001.1"/>
</dbReference>
<evidence type="ECO:0000313" key="6">
    <source>
        <dbReference type="EMBL" id="KWS05864.1"/>
    </source>
</evidence>
<dbReference type="Proteomes" id="UP000023435">
    <property type="component" value="Unassembled WGS sequence"/>
</dbReference>
<dbReference type="InterPro" id="IPR011057">
    <property type="entry name" value="Mss4-like_sf"/>
</dbReference>
<sequence length="131" mass="14437">MIRRTASCDCGQLSLSCEGEPVRVSVCHCLCCRRRTGSAFGWQARFPREAVTITGESREYVRRGDSGSSARFGFCPNCGSTVYWRAEGLEAFVTVAVGAFAEPDFPPPGVSVYDGRRSRWIQMPQGCEIID</sequence>
<protein>
    <submittedName>
        <fullName evidence="6">Gfa-like protein</fullName>
    </submittedName>
</protein>
<dbReference type="PROSITE" id="PS51891">
    <property type="entry name" value="CENP_V_GFA"/>
    <property type="match status" value="1"/>
</dbReference>
<dbReference type="EMBL" id="JAJA02000001">
    <property type="protein sequence ID" value="KWS05864.1"/>
    <property type="molecule type" value="Genomic_DNA"/>
</dbReference>
<dbReference type="PANTHER" id="PTHR33337:SF40">
    <property type="entry name" value="CENP-V_GFA DOMAIN-CONTAINING PROTEIN-RELATED"/>
    <property type="match status" value="1"/>
</dbReference>
<gene>
    <name evidence="6" type="ORF">AZ78_3417</name>
</gene>
<evidence type="ECO:0000256" key="2">
    <source>
        <dbReference type="ARBA" id="ARBA00022723"/>
    </source>
</evidence>
<dbReference type="Pfam" id="PF04828">
    <property type="entry name" value="GFA"/>
    <property type="match status" value="1"/>
</dbReference>
<keyword evidence="4" id="KW-0456">Lyase</keyword>
<dbReference type="GO" id="GO:0046872">
    <property type="term" value="F:metal ion binding"/>
    <property type="evidence" value="ECO:0007669"/>
    <property type="project" value="UniProtKB-KW"/>
</dbReference>
<comment type="similarity">
    <text evidence="1">Belongs to the Gfa family.</text>
</comment>
<keyword evidence="7" id="KW-1185">Reference proteome</keyword>
<dbReference type="OrthoDB" id="7765631at2"/>
<evidence type="ECO:0000313" key="7">
    <source>
        <dbReference type="Proteomes" id="UP000023435"/>
    </source>
</evidence>
<keyword evidence="2" id="KW-0479">Metal-binding</keyword>